<keyword evidence="10" id="KW-0255">Endonuclease</keyword>
<dbReference type="GO" id="GO:0004519">
    <property type="term" value="F:endonuclease activity"/>
    <property type="evidence" value="ECO:0007669"/>
    <property type="project" value="UniProtKB-KW"/>
</dbReference>
<dbReference type="InterPro" id="IPR005135">
    <property type="entry name" value="Endo/exonuclease/phosphatase"/>
</dbReference>
<dbReference type="InterPro" id="IPR051547">
    <property type="entry name" value="TDP2-like"/>
</dbReference>
<evidence type="ECO:0000256" key="3">
    <source>
        <dbReference type="ARBA" id="ARBA00022722"/>
    </source>
</evidence>
<proteinExistence type="predicted"/>
<protein>
    <submittedName>
        <fullName evidence="10">Endonuclease/exonuclease/phosphatase family protein</fullName>
    </submittedName>
</protein>
<dbReference type="InterPro" id="IPR036691">
    <property type="entry name" value="Endo/exonu/phosph_ase_sf"/>
</dbReference>
<name>A0ABW5DAF0_9BACT</name>
<dbReference type="RefSeq" id="WP_386820299.1">
    <property type="nucleotide sequence ID" value="NZ_JBHUIT010000017.1"/>
</dbReference>
<gene>
    <name evidence="10" type="ORF">ACFSSA_10005</name>
</gene>
<dbReference type="EMBL" id="JBHUIT010000017">
    <property type="protein sequence ID" value="MFD2257011.1"/>
    <property type="molecule type" value="Genomic_DNA"/>
</dbReference>
<evidence type="ECO:0000256" key="1">
    <source>
        <dbReference type="ARBA" id="ARBA00001936"/>
    </source>
</evidence>
<evidence type="ECO:0000313" key="11">
    <source>
        <dbReference type="Proteomes" id="UP001597375"/>
    </source>
</evidence>
<comment type="caution">
    <text evidence="10">The sequence shown here is derived from an EMBL/GenBank/DDBJ whole genome shotgun (WGS) entry which is preliminary data.</text>
</comment>
<reference evidence="11" key="1">
    <citation type="journal article" date="2019" name="Int. J. Syst. Evol. Microbiol.">
        <title>The Global Catalogue of Microorganisms (GCM) 10K type strain sequencing project: providing services to taxonomists for standard genome sequencing and annotation.</title>
        <authorList>
            <consortium name="The Broad Institute Genomics Platform"/>
            <consortium name="The Broad Institute Genome Sequencing Center for Infectious Disease"/>
            <person name="Wu L."/>
            <person name="Ma J."/>
        </authorList>
    </citation>
    <scope>NUCLEOTIDE SEQUENCE [LARGE SCALE GENOMIC DNA]</scope>
    <source>
        <strain evidence="11">CGMCC 4.7106</strain>
    </source>
</reference>
<accession>A0ABW5DAF0</accession>
<dbReference type="SUPFAM" id="SSF56219">
    <property type="entry name" value="DNase I-like"/>
    <property type="match status" value="1"/>
</dbReference>
<evidence type="ECO:0000256" key="6">
    <source>
        <dbReference type="ARBA" id="ARBA00022801"/>
    </source>
</evidence>
<dbReference type="Gene3D" id="3.60.10.10">
    <property type="entry name" value="Endonuclease/exonuclease/phosphatase"/>
    <property type="match status" value="1"/>
</dbReference>
<dbReference type="PANTHER" id="PTHR15822:SF4">
    <property type="entry name" value="TYROSYL-DNA PHOSPHODIESTERASE 2"/>
    <property type="match status" value="1"/>
</dbReference>
<evidence type="ECO:0000256" key="5">
    <source>
        <dbReference type="ARBA" id="ARBA00022763"/>
    </source>
</evidence>
<keyword evidence="7" id="KW-0460">Magnesium</keyword>
<keyword evidence="11" id="KW-1185">Reference proteome</keyword>
<sequence length="296" mass="32914">MFFSRLSSLIFSAYSLLFGPGLIAKDLTAMTWNIEWFPGGRPNASPPERAEQMRHAQEIIASESPDILLAQELTDKAAFSELAAAVPGMRMHVMSQFLEPNGRTPSPQQCGIASSLQLHSAWFEQFKPTEAIPHLQRGFAFAALIHPDGGLIMLYSIHLKSNRGGDTMEGALHIAQNRAEAARQLVAHQREMKKKFSTHQINGWIIAGDFNSNHDGQFPHCTAVSDLVAAGFHNSWENVARDKRLTWRNAPDDTRFQPTTFDYILTSGFRKTPARMIPDVPVSVSDHAPVVITLEK</sequence>
<evidence type="ECO:0000256" key="8">
    <source>
        <dbReference type="ARBA" id="ARBA00023204"/>
    </source>
</evidence>
<organism evidence="10 11">
    <name type="scientific">Luteolibacter algae</name>
    <dbReference type="NCBI Taxonomy" id="454151"/>
    <lineage>
        <taxon>Bacteria</taxon>
        <taxon>Pseudomonadati</taxon>
        <taxon>Verrucomicrobiota</taxon>
        <taxon>Verrucomicrobiia</taxon>
        <taxon>Verrucomicrobiales</taxon>
        <taxon>Verrucomicrobiaceae</taxon>
        <taxon>Luteolibacter</taxon>
    </lineage>
</organism>
<dbReference type="PANTHER" id="PTHR15822">
    <property type="entry name" value="TRAF AND TNF RECEPTOR-ASSOCIATED PROTEIN"/>
    <property type="match status" value="1"/>
</dbReference>
<dbReference type="Pfam" id="PF03372">
    <property type="entry name" value="Exo_endo_phos"/>
    <property type="match status" value="1"/>
</dbReference>
<evidence type="ECO:0000259" key="9">
    <source>
        <dbReference type="Pfam" id="PF03372"/>
    </source>
</evidence>
<keyword evidence="6" id="KW-0378">Hydrolase</keyword>
<evidence type="ECO:0000256" key="4">
    <source>
        <dbReference type="ARBA" id="ARBA00022723"/>
    </source>
</evidence>
<dbReference type="Proteomes" id="UP001597375">
    <property type="component" value="Unassembled WGS sequence"/>
</dbReference>
<keyword evidence="5" id="KW-0227">DNA damage</keyword>
<keyword evidence="8" id="KW-0234">DNA repair</keyword>
<evidence type="ECO:0000256" key="2">
    <source>
        <dbReference type="ARBA" id="ARBA00001946"/>
    </source>
</evidence>
<evidence type="ECO:0000256" key="7">
    <source>
        <dbReference type="ARBA" id="ARBA00022842"/>
    </source>
</evidence>
<keyword evidence="4" id="KW-0479">Metal-binding</keyword>
<feature type="domain" description="Endonuclease/exonuclease/phosphatase" evidence="9">
    <location>
        <begin position="30"/>
        <end position="287"/>
    </location>
</feature>
<comment type="cofactor">
    <cofactor evidence="1">
        <name>Mn(2+)</name>
        <dbReference type="ChEBI" id="CHEBI:29035"/>
    </cofactor>
</comment>
<comment type="cofactor">
    <cofactor evidence="2">
        <name>Mg(2+)</name>
        <dbReference type="ChEBI" id="CHEBI:18420"/>
    </cofactor>
</comment>
<keyword evidence="3" id="KW-0540">Nuclease</keyword>
<evidence type="ECO:0000313" key="10">
    <source>
        <dbReference type="EMBL" id="MFD2257011.1"/>
    </source>
</evidence>